<evidence type="ECO:0000313" key="8">
    <source>
        <dbReference type="Proteomes" id="UP000290900"/>
    </source>
</evidence>
<proteinExistence type="inferred from homology"/>
<dbReference type="GO" id="GO:0005739">
    <property type="term" value="C:mitochondrion"/>
    <property type="evidence" value="ECO:0007669"/>
    <property type="project" value="UniProtKB-ARBA"/>
</dbReference>
<evidence type="ECO:0000313" key="7">
    <source>
        <dbReference type="EMBL" id="VEU20948.1"/>
    </source>
</evidence>
<dbReference type="PANTHER" id="PTHR43804:SF7">
    <property type="entry name" value="LD18447P"/>
    <property type="match status" value="1"/>
</dbReference>
<dbReference type="PROSITE" id="PS00745">
    <property type="entry name" value="RF_PROK_I"/>
    <property type="match status" value="1"/>
</dbReference>
<evidence type="ECO:0000256" key="4">
    <source>
        <dbReference type="ARBA" id="ARBA00067174"/>
    </source>
</evidence>
<organism evidence="7 8">
    <name type="scientific">Brettanomyces naardenensis</name>
    <name type="common">Yeast</name>
    <dbReference type="NCBI Taxonomy" id="13370"/>
    <lineage>
        <taxon>Eukaryota</taxon>
        <taxon>Fungi</taxon>
        <taxon>Dikarya</taxon>
        <taxon>Ascomycota</taxon>
        <taxon>Saccharomycotina</taxon>
        <taxon>Pichiomycetes</taxon>
        <taxon>Pichiales</taxon>
        <taxon>Pichiaceae</taxon>
        <taxon>Brettanomyces</taxon>
    </lineage>
</organism>
<dbReference type="GO" id="GO:0003747">
    <property type="term" value="F:translation release factor activity"/>
    <property type="evidence" value="ECO:0007669"/>
    <property type="project" value="InterPro"/>
</dbReference>
<evidence type="ECO:0000256" key="2">
    <source>
        <dbReference type="ARBA" id="ARBA00022481"/>
    </source>
</evidence>
<dbReference type="InParanoid" id="A0A448YJ99"/>
<keyword evidence="8" id="KW-1185">Reference proteome</keyword>
<feature type="domain" description="Prokaryotic-type class I peptide chain release factors" evidence="6">
    <location>
        <begin position="249"/>
        <end position="265"/>
    </location>
</feature>
<dbReference type="Pfam" id="PF00472">
    <property type="entry name" value="RF-1"/>
    <property type="match status" value="1"/>
</dbReference>
<dbReference type="FunFam" id="3.30.160.20:FF:000004">
    <property type="entry name" value="Peptide chain release factor 1"/>
    <property type="match status" value="1"/>
</dbReference>
<dbReference type="Gene3D" id="6.10.140.1950">
    <property type="match status" value="1"/>
</dbReference>
<reference evidence="7 8" key="1">
    <citation type="submission" date="2018-12" db="EMBL/GenBank/DDBJ databases">
        <authorList>
            <person name="Tiukova I."/>
            <person name="Dainat J."/>
        </authorList>
    </citation>
    <scope>NUCLEOTIDE SEQUENCE [LARGE SCALE GENOMIC DNA]</scope>
</reference>
<dbReference type="SMART" id="SM00937">
    <property type="entry name" value="PCRF"/>
    <property type="match status" value="1"/>
</dbReference>
<dbReference type="InterPro" id="IPR045853">
    <property type="entry name" value="Pep_chain_release_fac_I_sf"/>
</dbReference>
<dbReference type="InterPro" id="IPR050057">
    <property type="entry name" value="Prokaryotic/Mito_RF"/>
</dbReference>
<keyword evidence="2" id="KW-0488">Methylation</keyword>
<dbReference type="STRING" id="13370.A0A448YJ99"/>
<evidence type="ECO:0000256" key="5">
    <source>
        <dbReference type="SAM" id="Coils"/>
    </source>
</evidence>
<comment type="similarity">
    <text evidence="1">Belongs to the prokaryotic/mitochondrial release factor family.</text>
</comment>
<evidence type="ECO:0000259" key="6">
    <source>
        <dbReference type="PROSITE" id="PS00745"/>
    </source>
</evidence>
<dbReference type="Gene3D" id="3.30.70.1660">
    <property type="match status" value="1"/>
</dbReference>
<dbReference type="Pfam" id="PF03462">
    <property type="entry name" value="PCRF"/>
    <property type="match status" value="1"/>
</dbReference>
<gene>
    <name evidence="7" type="ORF">BRENAR_LOCUS1683</name>
</gene>
<dbReference type="OrthoDB" id="2019491at2759"/>
<dbReference type="FunCoup" id="A0A448YJ99">
    <property type="interactions" value="713"/>
</dbReference>
<dbReference type="EMBL" id="CAACVR010000008">
    <property type="protein sequence ID" value="VEU20948.1"/>
    <property type="molecule type" value="Genomic_DNA"/>
</dbReference>
<dbReference type="SUPFAM" id="SSF75620">
    <property type="entry name" value="Release factor"/>
    <property type="match status" value="1"/>
</dbReference>
<dbReference type="AlphaFoldDB" id="A0A448YJ99"/>
<sequence length="387" mass="44318">MYSYGTQTHSIPSEEQKVVNFIHPALLKKAASLQDELKKLEVKISSGKEFNLDDSKRYSELSSIDGVYKGYQESKENYEELNSMIEDESLKQEAEKELETVIPDLNSAIDKLKSKLLEPHPFANRACILELRPGAGGHEADIFTQDLLEMYIRYCQLHRWHYEVLSRTDHDSGNGIMEATLEVSEPGSYERLRHEAGVHRVQRIPETETKGRVQTSAAGVVVLPKIDDDKLDPQARKFAPGELRIDVMRASGAGGQHVNKTESAVRLIHIPTGIIVRIQDDRSQHRNKERAFEVMRARLAEKELREKTERNEKVRNGQVSSVDRSDKIRTYNFQQNRITDHRCNFTLYDLEGCMNGTRLDDVIDKIAQKEVDERAEELTKELTNEVN</sequence>
<dbReference type="GO" id="GO:0032543">
    <property type="term" value="P:mitochondrial translation"/>
    <property type="evidence" value="ECO:0007669"/>
    <property type="project" value="UniProtKB-ARBA"/>
</dbReference>
<dbReference type="PANTHER" id="PTHR43804">
    <property type="entry name" value="LD18447P"/>
    <property type="match status" value="1"/>
</dbReference>
<evidence type="ECO:0000256" key="3">
    <source>
        <dbReference type="ARBA" id="ARBA00022917"/>
    </source>
</evidence>
<accession>A0A448YJ99</accession>
<protein>
    <recommendedName>
        <fullName evidence="4">Peptide chain release factor 1, mitochondrial</fullName>
    </recommendedName>
</protein>
<keyword evidence="5" id="KW-0175">Coiled coil</keyword>
<dbReference type="InterPro" id="IPR005139">
    <property type="entry name" value="PCRF"/>
</dbReference>
<evidence type="ECO:0000256" key="1">
    <source>
        <dbReference type="ARBA" id="ARBA00010835"/>
    </source>
</evidence>
<dbReference type="Proteomes" id="UP000290900">
    <property type="component" value="Unassembled WGS sequence"/>
</dbReference>
<dbReference type="Gene3D" id="3.30.160.20">
    <property type="match status" value="1"/>
</dbReference>
<dbReference type="InterPro" id="IPR000352">
    <property type="entry name" value="Pep_chain_release_fac_I"/>
</dbReference>
<keyword evidence="3" id="KW-0648">Protein biosynthesis</keyword>
<feature type="coiled-coil region" evidence="5">
    <location>
        <begin position="68"/>
        <end position="95"/>
    </location>
</feature>
<name>A0A448YJ99_BRENA</name>